<comment type="caution">
    <text evidence="6">The sequence shown here is derived from an EMBL/GenBank/DDBJ whole genome shotgun (WGS) entry which is preliminary data.</text>
</comment>
<feature type="signal peptide" evidence="4">
    <location>
        <begin position="1"/>
        <end position="18"/>
    </location>
</feature>
<evidence type="ECO:0000313" key="6">
    <source>
        <dbReference type="EMBL" id="KAK4470856.1"/>
    </source>
</evidence>
<evidence type="ECO:0000313" key="7">
    <source>
        <dbReference type="Proteomes" id="UP001292079"/>
    </source>
</evidence>
<dbReference type="SUPFAM" id="SSF57262">
    <property type="entry name" value="Leech antihemostatic proteins"/>
    <property type="match status" value="1"/>
</dbReference>
<feature type="compositionally biased region" description="Basic and acidic residues" evidence="3">
    <location>
        <begin position="315"/>
        <end position="324"/>
    </location>
</feature>
<name>A0AAE1ZAT1_SCHME</name>
<feature type="compositionally biased region" description="Basic and acidic residues" evidence="3">
    <location>
        <begin position="346"/>
        <end position="379"/>
    </location>
</feature>
<organism evidence="6 7">
    <name type="scientific">Schistosoma mekongi</name>
    <name type="common">Parasitic worm</name>
    <dbReference type="NCBI Taxonomy" id="38744"/>
    <lineage>
        <taxon>Eukaryota</taxon>
        <taxon>Metazoa</taxon>
        <taxon>Spiralia</taxon>
        <taxon>Lophotrochozoa</taxon>
        <taxon>Platyhelminthes</taxon>
        <taxon>Trematoda</taxon>
        <taxon>Digenea</taxon>
        <taxon>Strigeidida</taxon>
        <taxon>Schistosomatoidea</taxon>
        <taxon>Schistosomatidae</taxon>
        <taxon>Schistosoma</taxon>
    </lineage>
</organism>
<feature type="compositionally biased region" description="Polar residues" evidence="3">
    <location>
        <begin position="236"/>
        <end position="247"/>
    </location>
</feature>
<proteinExistence type="predicted"/>
<keyword evidence="7" id="KW-1185">Reference proteome</keyword>
<feature type="compositionally biased region" description="Polar residues" evidence="3">
    <location>
        <begin position="261"/>
        <end position="272"/>
    </location>
</feature>
<sequence length="743" mass="86551">MILFSLFLIVHWITSILSVNNERDNYHSEKNHVNNDEHRYPHHSHHNHQLHHHHHHHPHEYHDNRLESERRYDNQLRHNEYHHYHHPQDVQHRLGWSYHSEGSKHTPINEGDYRVVTPQHQQNERQPMKTDYKEKKLIPPKSTPAEPNSPTRQNVDEKNYRLPVQQKAPTGPVNERESPNRQKDMETSKGKLQEQRNKLPEKNDYYRQQRQNQYQPEPKRHGEQAENKSTEHRSNSKSPTENINKYSSKFPKPVTLLRGTSMVQSSPTTENTQHTEESNHRTQPHQTSNHPNLGNDRQPKSPPPEFKKPGTSLESYKESSEHKYPTHQPHKSNNNEKLTNVNGQRSSEESNQHPKNIIEESFSKTDAHKTKIKIDEDNRSLNSHPTISVSFVSGTTKYDSPKLIESKLSSTNTAISSESLKVIKSEIEKALHDDLKKIVLNLQKTKNEENKKQPSTPSPKPTLPPSEPSPPIHRNDENVDKHYESNQHGIPQRYHDEDYERKPRNVRPHHEWDHPARHDDEHEPRQPEERGQRPEKYEPRPPFRHRDIPQPHHHHSLPSHHPFSPKHEDESRNSPPIQSFLYQRHIRLSHELDKRDHEMPYESHPPSKNSPSPPNHGENNFRNSYQSKSPPRNQQKPTSIIQSVSSTINGTHQLIGKDYTTILDTVSIPLSINIDDYSSTGCPFTPCNRECKGSLYKLNITTGCPTCQCCDEVKCTKLCTQGYEADDYGCPTCKCLAPIASYY</sequence>
<evidence type="ECO:0000256" key="3">
    <source>
        <dbReference type="SAM" id="MobiDB-lite"/>
    </source>
</evidence>
<feature type="compositionally biased region" description="Polar residues" evidence="3">
    <location>
        <begin position="331"/>
        <end position="345"/>
    </location>
</feature>
<dbReference type="Proteomes" id="UP001292079">
    <property type="component" value="Unassembled WGS sequence"/>
</dbReference>
<feature type="compositionally biased region" description="Basic and acidic residues" evidence="3">
    <location>
        <begin position="174"/>
        <end position="207"/>
    </location>
</feature>
<keyword evidence="1" id="KW-0646">Protease inhibitor</keyword>
<feature type="compositionally biased region" description="Pro residues" evidence="3">
    <location>
        <begin position="456"/>
        <end position="471"/>
    </location>
</feature>
<feature type="region of interest" description="Disordered" evidence="3">
    <location>
        <begin position="117"/>
        <end position="386"/>
    </location>
</feature>
<feature type="region of interest" description="Disordered" evidence="3">
    <location>
        <begin position="27"/>
        <end position="66"/>
    </location>
</feature>
<feature type="region of interest" description="Disordered" evidence="3">
    <location>
        <begin position="597"/>
        <end position="639"/>
    </location>
</feature>
<reference evidence="6" key="2">
    <citation type="journal article" date="2023" name="Infect Dis Poverty">
        <title>Chromosome-scale genome of the human blood fluke Schistosoma mekongi and its implications for public health.</title>
        <authorList>
            <person name="Zhou M."/>
            <person name="Xu L."/>
            <person name="Xu D."/>
            <person name="Chen W."/>
            <person name="Khan J."/>
            <person name="Hu Y."/>
            <person name="Huang H."/>
            <person name="Wei H."/>
            <person name="Zhang Y."/>
            <person name="Chusongsang P."/>
            <person name="Tanasarnprasert K."/>
            <person name="Hu X."/>
            <person name="Limpanont Y."/>
            <person name="Lv Z."/>
        </authorList>
    </citation>
    <scope>NUCLEOTIDE SEQUENCE</scope>
    <source>
        <strain evidence="6">LV_2022a</strain>
    </source>
</reference>
<feature type="compositionally biased region" description="Basic residues" evidence="3">
    <location>
        <begin position="40"/>
        <end position="59"/>
    </location>
</feature>
<evidence type="ECO:0000256" key="1">
    <source>
        <dbReference type="ARBA" id="ARBA00022690"/>
    </source>
</evidence>
<feature type="compositionally biased region" description="Basic and acidic residues" evidence="3">
    <location>
        <begin position="27"/>
        <end position="39"/>
    </location>
</feature>
<feature type="region of interest" description="Disordered" evidence="3">
    <location>
        <begin position="442"/>
        <end position="575"/>
    </location>
</feature>
<feature type="domain" description="Antistasin-like" evidence="5">
    <location>
        <begin position="710"/>
        <end position="735"/>
    </location>
</feature>
<accession>A0AAE1ZAT1</accession>
<dbReference type="InterPro" id="IPR011061">
    <property type="entry name" value="Hirudin/antistatin"/>
</dbReference>
<gene>
    <name evidence="6" type="ORF">MN116_006371</name>
</gene>
<evidence type="ECO:0000256" key="2">
    <source>
        <dbReference type="ARBA" id="ARBA00022900"/>
    </source>
</evidence>
<dbReference type="AlphaFoldDB" id="A0AAE1ZAT1"/>
<feature type="compositionally biased region" description="Basic and acidic residues" evidence="3">
    <location>
        <begin position="122"/>
        <end position="137"/>
    </location>
</feature>
<keyword evidence="4" id="KW-0732">Signal</keyword>
<dbReference type="GO" id="GO:0004867">
    <property type="term" value="F:serine-type endopeptidase inhibitor activity"/>
    <property type="evidence" value="ECO:0007669"/>
    <property type="project" value="UniProtKB-KW"/>
</dbReference>
<feature type="compositionally biased region" description="Basic and acidic residues" evidence="3">
    <location>
        <begin position="473"/>
        <end position="485"/>
    </location>
</feature>
<keyword evidence="2" id="KW-0722">Serine protease inhibitor</keyword>
<feature type="compositionally biased region" description="Basic and acidic residues" evidence="3">
    <location>
        <begin position="493"/>
        <end position="550"/>
    </location>
</feature>
<evidence type="ECO:0000256" key="4">
    <source>
        <dbReference type="SAM" id="SignalP"/>
    </source>
</evidence>
<protein>
    <recommendedName>
        <fullName evidence="5">Antistasin-like domain-containing protein</fullName>
    </recommendedName>
</protein>
<dbReference type="EMBL" id="JALJAT010000004">
    <property type="protein sequence ID" value="KAK4470856.1"/>
    <property type="molecule type" value="Genomic_DNA"/>
</dbReference>
<feature type="chain" id="PRO_5042037097" description="Antistasin-like domain-containing protein" evidence="4">
    <location>
        <begin position="19"/>
        <end position="743"/>
    </location>
</feature>
<dbReference type="Pfam" id="PF02822">
    <property type="entry name" value="Antistasin"/>
    <property type="match status" value="1"/>
</dbReference>
<dbReference type="InterPro" id="IPR004094">
    <property type="entry name" value="Antistasin-like"/>
</dbReference>
<feature type="compositionally biased region" description="Polar residues" evidence="3">
    <location>
        <begin position="617"/>
        <end position="639"/>
    </location>
</feature>
<evidence type="ECO:0000259" key="5">
    <source>
        <dbReference type="PROSITE" id="PS51252"/>
    </source>
</evidence>
<feature type="compositionally biased region" description="Basic and acidic residues" evidence="3">
    <location>
        <begin position="217"/>
        <end position="234"/>
    </location>
</feature>
<dbReference type="Gene3D" id="2.10.22.10">
    <property type="entry name" value="Antistasin, domain 1"/>
    <property type="match status" value="1"/>
</dbReference>
<dbReference type="PROSITE" id="PS51252">
    <property type="entry name" value="ANTISTASIN"/>
    <property type="match status" value="1"/>
</dbReference>
<reference evidence="6" key="1">
    <citation type="submission" date="2022-04" db="EMBL/GenBank/DDBJ databases">
        <authorList>
            <person name="Xu L."/>
            <person name="Lv Z."/>
        </authorList>
    </citation>
    <scope>NUCLEOTIDE SEQUENCE</scope>
    <source>
        <strain evidence="6">LV_2022a</strain>
    </source>
</reference>